<organism evidence="4 5">
    <name type="scientific">Dulcicalothrix desertica PCC 7102</name>
    <dbReference type="NCBI Taxonomy" id="232991"/>
    <lineage>
        <taxon>Bacteria</taxon>
        <taxon>Bacillati</taxon>
        <taxon>Cyanobacteriota</taxon>
        <taxon>Cyanophyceae</taxon>
        <taxon>Nostocales</taxon>
        <taxon>Calotrichaceae</taxon>
        <taxon>Dulcicalothrix</taxon>
    </lineage>
</organism>
<dbReference type="RefSeq" id="WP_127082839.1">
    <property type="nucleotide sequence ID" value="NZ_RSCL01000011.1"/>
</dbReference>
<feature type="domain" description="Beta-ketoacyl synthase-like N-terminal" evidence="3">
    <location>
        <begin position="7"/>
        <end position="79"/>
    </location>
</feature>
<dbReference type="PANTHER" id="PTHR43775">
    <property type="entry name" value="FATTY ACID SYNTHASE"/>
    <property type="match status" value="1"/>
</dbReference>
<dbReference type="GO" id="GO:0006633">
    <property type="term" value="P:fatty acid biosynthetic process"/>
    <property type="evidence" value="ECO:0007669"/>
    <property type="project" value="TreeGrafter"/>
</dbReference>
<evidence type="ECO:0000259" key="3">
    <source>
        <dbReference type="Pfam" id="PF00109"/>
    </source>
</evidence>
<reference evidence="4" key="2">
    <citation type="journal article" date="2019" name="Genome Biol. Evol.">
        <title>Day and night: Metabolic profiles and evolutionary relationships of six axenic non-marine cyanobacteria.</title>
        <authorList>
            <person name="Will S.E."/>
            <person name="Henke P."/>
            <person name="Boedeker C."/>
            <person name="Huang S."/>
            <person name="Brinkmann H."/>
            <person name="Rohde M."/>
            <person name="Jarek M."/>
            <person name="Friedl T."/>
            <person name="Seufert S."/>
            <person name="Schumacher M."/>
            <person name="Overmann J."/>
            <person name="Neumann-Schaal M."/>
            <person name="Petersen J."/>
        </authorList>
    </citation>
    <scope>NUCLEOTIDE SEQUENCE [LARGE SCALE GENOMIC DNA]</scope>
    <source>
        <strain evidence="4">PCC 7102</strain>
    </source>
</reference>
<protein>
    <recommendedName>
        <fullName evidence="3">Beta-ketoacyl synthase-like N-terminal domain-containing protein</fullName>
    </recommendedName>
</protein>
<sequence>MKLYKELITIVGIRYRFPDANSLGAFWQLLYNVTEVPASQWDIEAFYDPSSTKPSKMNTCWGGFLEQVDQFDPQFFVMLPVSL</sequence>
<dbReference type="InterPro" id="IPR050091">
    <property type="entry name" value="PKS_NRPS_Biosynth_Enz"/>
</dbReference>
<dbReference type="InterPro" id="IPR014030">
    <property type="entry name" value="Ketoacyl_synth_N"/>
</dbReference>
<dbReference type="EMBL" id="RSCL01000011">
    <property type="protein sequence ID" value="RUT04206.1"/>
    <property type="molecule type" value="Genomic_DNA"/>
</dbReference>
<dbReference type="InterPro" id="IPR016039">
    <property type="entry name" value="Thiolase-like"/>
</dbReference>
<proteinExistence type="predicted"/>
<evidence type="ECO:0000256" key="2">
    <source>
        <dbReference type="ARBA" id="ARBA00022553"/>
    </source>
</evidence>
<evidence type="ECO:0000256" key="1">
    <source>
        <dbReference type="ARBA" id="ARBA00022450"/>
    </source>
</evidence>
<accession>A0A433VDL9</accession>
<dbReference type="AlphaFoldDB" id="A0A433VDL9"/>
<dbReference type="SUPFAM" id="SSF53901">
    <property type="entry name" value="Thiolase-like"/>
    <property type="match status" value="1"/>
</dbReference>
<comment type="caution">
    <text evidence="4">The sequence shown here is derived from an EMBL/GenBank/DDBJ whole genome shotgun (WGS) entry which is preliminary data.</text>
</comment>
<dbReference type="Gene3D" id="3.40.47.10">
    <property type="match status" value="1"/>
</dbReference>
<reference evidence="4" key="1">
    <citation type="submission" date="2018-12" db="EMBL/GenBank/DDBJ databases">
        <authorList>
            <person name="Will S."/>
            <person name="Neumann-Schaal M."/>
            <person name="Henke P."/>
        </authorList>
    </citation>
    <scope>NUCLEOTIDE SEQUENCE</scope>
    <source>
        <strain evidence="4">PCC 7102</strain>
    </source>
</reference>
<evidence type="ECO:0000313" key="5">
    <source>
        <dbReference type="Proteomes" id="UP000271624"/>
    </source>
</evidence>
<dbReference type="OrthoDB" id="499075at2"/>
<dbReference type="GO" id="GO:0004312">
    <property type="term" value="F:fatty acid synthase activity"/>
    <property type="evidence" value="ECO:0007669"/>
    <property type="project" value="TreeGrafter"/>
</dbReference>
<name>A0A433VDL9_9CYAN</name>
<keyword evidence="2" id="KW-0597">Phosphoprotein</keyword>
<keyword evidence="1" id="KW-0596">Phosphopantetheine</keyword>
<dbReference type="PANTHER" id="PTHR43775:SF37">
    <property type="entry name" value="SI:DKEY-61P9.11"/>
    <property type="match status" value="1"/>
</dbReference>
<gene>
    <name evidence="4" type="ORF">DSM106972_044340</name>
</gene>
<dbReference type="Proteomes" id="UP000271624">
    <property type="component" value="Unassembled WGS sequence"/>
</dbReference>
<evidence type="ECO:0000313" key="4">
    <source>
        <dbReference type="EMBL" id="RUT04206.1"/>
    </source>
</evidence>
<dbReference type="Pfam" id="PF00109">
    <property type="entry name" value="ketoacyl-synt"/>
    <property type="match status" value="1"/>
</dbReference>
<keyword evidence="5" id="KW-1185">Reference proteome</keyword>